<organism evidence="9 10">
    <name type="scientific">Nitrospira tepida</name>
    <dbReference type="NCBI Taxonomy" id="2973512"/>
    <lineage>
        <taxon>Bacteria</taxon>
        <taxon>Pseudomonadati</taxon>
        <taxon>Nitrospirota</taxon>
        <taxon>Nitrospiria</taxon>
        <taxon>Nitrospirales</taxon>
        <taxon>Nitrospiraceae</taxon>
        <taxon>Nitrospira</taxon>
    </lineage>
</organism>
<feature type="active site" description="Proton acceptor" evidence="6">
    <location>
        <position position="227"/>
    </location>
</feature>
<dbReference type="Pfam" id="PF02781">
    <property type="entry name" value="G6PD_C"/>
    <property type="match status" value="1"/>
</dbReference>
<feature type="binding site" evidence="6">
    <location>
        <begin position="84"/>
        <end position="85"/>
    </location>
    <ligand>
        <name>NADP(+)</name>
        <dbReference type="ChEBI" id="CHEBI:58349"/>
    </ligand>
</feature>
<keyword evidence="10" id="KW-1185">Reference proteome</keyword>
<dbReference type="Gene3D" id="3.30.360.10">
    <property type="entry name" value="Dihydrodipicolinate Reductase, domain 2"/>
    <property type="match status" value="1"/>
</dbReference>
<keyword evidence="4 6" id="KW-0560">Oxidoreductase</keyword>
<dbReference type="InterPro" id="IPR022674">
    <property type="entry name" value="G6P_DH_NAD-bd"/>
</dbReference>
<dbReference type="HAMAP" id="MF_00966">
    <property type="entry name" value="G6PD"/>
    <property type="match status" value="1"/>
</dbReference>
<evidence type="ECO:0000259" key="7">
    <source>
        <dbReference type="Pfam" id="PF00479"/>
    </source>
</evidence>
<comment type="function">
    <text evidence="6">Catalyzes the oxidation of glucose 6-phosphate to 6-phosphogluconolactone.</text>
</comment>
<evidence type="ECO:0000256" key="3">
    <source>
        <dbReference type="ARBA" id="ARBA00022857"/>
    </source>
</evidence>
<gene>
    <name evidence="6" type="primary">zwf</name>
    <name evidence="9" type="ORF">DNFV4_01905</name>
</gene>
<dbReference type="GO" id="GO:0009051">
    <property type="term" value="P:pentose-phosphate shunt, oxidative branch"/>
    <property type="evidence" value="ECO:0007669"/>
    <property type="project" value="TreeGrafter"/>
</dbReference>
<dbReference type="GO" id="GO:0005829">
    <property type="term" value="C:cytosol"/>
    <property type="evidence" value="ECO:0007669"/>
    <property type="project" value="TreeGrafter"/>
</dbReference>
<dbReference type="GO" id="GO:0006006">
    <property type="term" value="P:glucose metabolic process"/>
    <property type="evidence" value="ECO:0007669"/>
    <property type="project" value="UniProtKB-KW"/>
</dbReference>
<comment type="caution">
    <text evidence="6">Lacks conserved residue(s) required for the propagation of feature annotation.</text>
</comment>
<dbReference type="PIRSF" id="PIRSF000110">
    <property type="entry name" value="G6PD"/>
    <property type="match status" value="1"/>
</dbReference>
<comment type="pathway">
    <text evidence="1 6">Carbohydrate degradation; pentose phosphate pathway; D-ribulose 5-phosphate from D-glucose 6-phosphate (oxidative stage): step 1/3.</text>
</comment>
<feature type="domain" description="Glucose-6-phosphate dehydrogenase C-terminal" evidence="8">
    <location>
        <begin position="178"/>
        <end position="461"/>
    </location>
</feature>
<protein>
    <recommendedName>
        <fullName evidence="6">Glucose-6-phosphate 1-dehydrogenase</fullName>
        <shortName evidence="6">G6PD</shortName>
        <ecNumber evidence="6">1.1.1.49</ecNumber>
    </recommendedName>
</protein>
<dbReference type="GO" id="GO:0050661">
    <property type="term" value="F:NADP binding"/>
    <property type="evidence" value="ECO:0007669"/>
    <property type="project" value="UniProtKB-UniRule"/>
</dbReference>
<dbReference type="SUPFAM" id="SSF55347">
    <property type="entry name" value="Glyceraldehyde-3-phosphate dehydrogenase-like, C-terminal domain"/>
    <property type="match status" value="1"/>
</dbReference>
<dbReference type="InterPro" id="IPR022675">
    <property type="entry name" value="G6P_DH_C"/>
</dbReference>
<dbReference type="GO" id="GO:0004345">
    <property type="term" value="F:glucose-6-phosphate dehydrogenase activity"/>
    <property type="evidence" value="ECO:0007669"/>
    <property type="project" value="UniProtKB-UniRule"/>
</dbReference>
<evidence type="ECO:0000256" key="4">
    <source>
        <dbReference type="ARBA" id="ARBA00023002"/>
    </source>
</evidence>
<dbReference type="NCBIfam" id="NF009492">
    <property type="entry name" value="PRK12853.1-3"/>
    <property type="match status" value="1"/>
</dbReference>
<comment type="catalytic activity">
    <reaction evidence="6">
        <text>D-glucose 6-phosphate + NADP(+) = 6-phospho-D-glucono-1,5-lactone + NADPH + H(+)</text>
        <dbReference type="Rhea" id="RHEA:15841"/>
        <dbReference type="ChEBI" id="CHEBI:15378"/>
        <dbReference type="ChEBI" id="CHEBI:57783"/>
        <dbReference type="ChEBI" id="CHEBI:57955"/>
        <dbReference type="ChEBI" id="CHEBI:58349"/>
        <dbReference type="ChEBI" id="CHEBI:61548"/>
        <dbReference type="EC" id="1.1.1.49"/>
    </reaction>
</comment>
<reference evidence="9" key="1">
    <citation type="submission" date="2022-10" db="EMBL/GenBank/DDBJ databases">
        <authorList>
            <person name="Koch H."/>
        </authorList>
    </citation>
    <scope>NUCLEOTIDE SEQUENCE</scope>
    <source>
        <strain evidence="9">DNF</strain>
    </source>
</reference>
<dbReference type="InterPro" id="IPR001282">
    <property type="entry name" value="G6P_DH"/>
</dbReference>
<feature type="binding site" evidence="6">
    <location>
        <position position="327"/>
    </location>
    <ligand>
        <name>substrate</name>
    </ligand>
</feature>
<evidence type="ECO:0000259" key="8">
    <source>
        <dbReference type="Pfam" id="PF02781"/>
    </source>
</evidence>
<dbReference type="PANTHER" id="PTHR23429">
    <property type="entry name" value="GLUCOSE-6-PHOSPHATE 1-DEHYDROGENASE G6PD"/>
    <property type="match status" value="1"/>
</dbReference>
<dbReference type="EC" id="1.1.1.49" evidence="6"/>
<keyword evidence="3 6" id="KW-0521">NADP</keyword>
<keyword evidence="2 6" id="KW-0313">Glucose metabolism</keyword>
<dbReference type="Pfam" id="PF00479">
    <property type="entry name" value="G6PD_N"/>
    <property type="match status" value="1"/>
</dbReference>
<dbReference type="PANTHER" id="PTHR23429:SF0">
    <property type="entry name" value="GLUCOSE-6-PHOSPHATE 1-DEHYDROGENASE"/>
    <property type="match status" value="1"/>
</dbReference>
<accession>A0AA86T4G4</accession>
<evidence type="ECO:0000313" key="10">
    <source>
        <dbReference type="Proteomes" id="UP001179121"/>
    </source>
</evidence>
<dbReference type="Proteomes" id="UP001179121">
    <property type="component" value="Chromosome"/>
</dbReference>
<feature type="binding site" evidence="6">
    <location>
        <position position="203"/>
    </location>
    <ligand>
        <name>substrate</name>
    </ligand>
</feature>
<evidence type="ECO:0000256" key="2">
    <source>
        <dbReference type="ARBA" id="ARBA00022526"/>
    </source>
</evidence>
<evidence type="ECO:0000256" key="1">
    <source>
        <dbReference type="ARBA" id="ARBA00004937"/>
    </source>
</evidence>
<feature type="domain" description="Glucose-6-phosphate dehydrogenase NAD-binding" evidence="7">
    <location>
        <begin position="6"/>
        <end position="174"/>
    </location>
</feature>
<dbReference type="AlphaFoldDB" id="A0AA86T4G4"/>
<dbReference type="EMBL" id="OX365700">
    <property type="protein sequence ID" value="CAI4031483.1"/>
    <property type="molecule type" value="Genomic_DNA"/>
</dbReference>
<comment type="similarity">
    <text evidence="6">Belongs to the glucose-6-phosphate dehydrogenase family.</text>
</comment>
<dbReference type="Gene3D" id="3.40.50.720">
    <property type="entry name" value="NAD(P)-binding Rossmann-like Domain"/>
    <property type="match status" value="1"/>
</dbReference>
<name>A0AA86T4G4_9BACT</name>
<evidence type="ECO:0000256" key="5">
    <source>
        <dbReference type="ARBA" id="ARBA00023277"/>
    </source>
</evidence>
<dbReference type="KEGG" id="nti:DNFV4_01905"/>
<dbReference type="InterPro" id="IPR036291">
    <property type="entry name" value="NAD(P)-bd_dom_sf"/>
</dbReference>
<sequence>MIKRLVILGASGDLTSRFLMPAIARLHQAEKLPSGFRIIGLARDDWDTEAFRRHLAEKMVPSALSILAGARDAVLAHTEYRRVDIKDRDQLAEALGKMTEPLVAYLALPPSLFAPTVETVAALRLPRGSKLVLEKPFGTNLASAQNLNRLLHESFPEQDVFRLDHFLGMQTVQNILGLRFANRVFEPLWNAQHVEWVDIVWDETLTVAGRASFYDGTGALRDMIQNHLLQLLALIGMEPLHRLDERSLRDRKVDLLRAVRRLSPEEIALQTVRGRYGRGAIEEREIVAYVRERGVDPARRTETFAQVTLAVDNWRWAGVPFRLRTGKALKRDRREIAIHFKPVPLLTFGQQTQPKPNVLTIELDPDRIGLSINVNAPGDLFDLDRAELDSRLGSGGVPAYARLLLNILSGDQTLSIRDDEAEESWRIVEPILESWAAGAVPLLEYPAGSSGPPEAQRILRHVDRLRPDSARP</sequence>
<feature type="binding site" evidence="6">
    <location>
        <position position="43"/>
    </location>
    <ligand>
        <name>NADP(+)</name>
        <dbReference type="ChEBI" id="CHEBI:58349"/>
    </ligand>
</feature>
<feature type="binding site" evidence="6">
    <location>
        <position position="165"/>
    </location>
    <ligand>
        <name>substrate</name>
    </ligand>
</feature>
<feature type="binding site" evidence="6">
    <location>
        <position position="222"/>
    </location>
    <ligand>
        <name>substrate</name>
    </ligand>
</feature>
<dbReference type="PRINTS" id="PR00079">
    <property type="entry name" value="G6PDHDRGNASE"/>
</dbReference>
<proteinExistence type="inferred from homology"/>
<dbReference type="SUPFAM" id="SSF51735">
    <property type="entry name" value="NAD(P)-binding Rossmann-fold domains"/>
    <property type="match status" value="1"/>
</dbReference>
<feature type="binding site" evidence="6">
    <location>
        <position position="135"/>
    </location>
    <ligand>
        <name>NADP(+)</name>
        <dbReference type="ChEBI" id="CHEBI:58349"/>
    </ligand>
</feature>
<dbReference type="NCBIfam" id="TIGR00871">
    <property type="entry name" value="zwf"/>
    <property type="match status" value="1"/>
</dbReference>
<evidence type="ECO:0000256" key="6">
    <source>
        <dbReference type="HAMAP-Rule" id="MF_00966"/>
    </source>
</evidence>
<keyword evidence="5 6" id="KW-0119">Carbohydrate metabolism</keyword>
<dbReference type="RefSeq" id="WP_289268396.1">
    <property type="nucleotide sequence ID" value="NZ_OX365700.1"/>
</dbReference>
<evidence type="ECO:0000313" key="9">
    <source>
        <dbReference type="EMBL" id="CAI4031483.1"/>
    </source>
</evidence>